<dbReference type="Gene3D" id="1.20.5.170">
    <property type="match status" value="1"/>
</dbReference>
<dbReference type="WBParaSite" id="EgrG_000869000">
    <property type="protein sequence ID" value="EgrG_000869000"/>
    <property type="gene ID" value="EgrG_000869000"/>
</dbReference>
<dbReference type="OrthoDB" id="6255595at2759"/>
<accession>A0A068WD15</accession>
<gene>
    <name evidence="4" type="primary">EGR_01693</name>
    <name evidence="2" type="ORF">EgrG_000869000</name>
</gene>
<organism evidence="2">
    <name type="scientific">Echinococcus granulosus</name>
    <name type="common">Hydatid tapeworm</name>
    <dbReference type="NCBI Taxonomy" id="6210"/>
    <lineage>
        <taxon>Eukaryota</taxon>
        <taxon>Metazoa</taxon>
        <taxon>Spiralia</taxon>
        <taxon>Lophotrochozoa</taxon>
        <taxon>Platyhelminthes</taxon>
        <taxon>Cestoda</taxon>
        <taxon>Eucestoda</taxon>
        <taxon>Cyclophyllidea</taxon>
        <taxon>Taeniidae</taxon>
        <taxon>Echinococcus</taxon>
        <taxon>Echinococcus granulosus group</taxon>
    </lineage>
</organism>
<name>A0A068WD15_ECHGR</name>
<proteinExistence type="predicted"/>
<feature type="region of interest" description="Disordered" evidence="1">
    <location>
        <begin position="31"/>
        <end position="68"/>
    </location>
</feature>
<feature type="compositionally biased region" description="Low complexity" evidence="1">
    <location>
        <begin position="171"/>
        <end position="195"/>
    </location>
</feature>
<sequence length="208" mass="23422">MFYTLVITCGMRSDSADLGLFDTPLPQPALPSHGDISSGNCQSARRVYRPVSEERRKSREYRVSRERNNRAVQRCRANNKVKQDCLVIKSEGYRALAEEYIKAAHELETDRKQLEELFRLCMATGQQTRHLQALLGTESVTRTGFEERVEAIRQRYARRVQAMTEGRQTDTPTTISPLSSASPPSSLFSQPSLGPMELQPGLPSSPFS</sequence>
<evidence type="ECO:0000313" key="4">
    <source>
        <dbReference type="WBParaSite" id="EgrG_000869000"/>
    </source>
</evidence>
<dbReference type="InterPro" id="IPR046347">
    <property type="entry name" value="bZIP_sf"/>
</dbReference>
<dbReference type="GO" id="GO:0003700">
    <property type="term" value="F:DNA-binding transcription factor activity"/>
    <property type="evidence" value="ECO:0007669"/>
    <property type="project" value="InterPro"/>
</dbReference>
<reference evidence="4" key="3">
    <citation type="submission" date="2020-10" db="UniProtKB">
        <authorList>
            <consortium name="WormBaseParasite"/>
        </authorList>
    </citation>
    <scope>IDENTIFICATION</scope>
</reference>
<reference evidence="2 3" key="1">
    <citation type="journal article" date="2013" name="Nature">
        <title>The genomes of four tapeworm species reveal adaptations to parasitism.</title>
        <authorList>
            <person name="Tsai I.J."/>
            <person name="Zarowiecki M."/>
            <person name="Holroyd N."/>
            <person name="Garciarrubio A."/>
            <person name="Sanchez-Flores A."/>
            <person name="Brooks K.L."/>
            <person name="Tracey A."/>
            <person name="Bobes R.J."/>
            <person name="Fragoso G."/>
            <person name="Sciutto E."/>
            <person name="Aslett M."/>
            <person name="Beasley H."/>
            <person name="Bennett H.M."/>
            <person name="Cai J."/>
            <person name="Camicia F."/>
            <person name="Clark R."/>
            <person name="Cucher M."/>
            <person name="De Silva N."/>
            <person name="Day T.A."/>
            <person name="Deplazes P."/>
            <person name="Estrada K."/>
            <person name="Fernandez C."/>
            <person name="Holland P.W."/>
            <person name="Hou J."/>
            <person name="Hu S."/>
            <person name="Huckvale T."/>
            <person name="Hung S.S."/>
            <person name="Kamenetzky L."/>
            <person name="Keane J.A."/>
            <person name="Kiss F."/>
            <person name="Koziol U."/>
            <person name="Lambert O."/>
            <person name="Liu K."/>
            <person name="Luo X."/>
            <person name="Luo Y."/>
            <person name="Macchiaroli N."/>
            <person name="Nichol S."/>
            <person name="Paps J."/>
            <person name="Parkinson J."/>
            <person name="Pouchkina-Stantcheva N."/>
            <person name="Riddiford N."/>
            <person name="Rosenzvit M."/>
            <person name="Salinas G."/>
            <person name="Wasmuth J.D."/>
            <person name="Zamanian M."/>
            <person name="Zheng Y."/>
            <person name="Cai X."/>
            <person name="Soberon X."/>
            <person name="Olson P.D."/>
            <person name="Laclette J.P."/>
            <person name="Brehm K."/>
            <person name="Berriman M."/>
            <person name="Garciarrubio A."/>
            <person name="Bobes R.J."/>
            <person name="Fragoso G."/>
            <person name="Sanchez-Flores A."/>
            <person name="Estrada K."/>
            <person name="Cevallos M.A."/>
            <person name="Morett E."/>
            <person name="Gonzalez V."/>
            <person name="Portillo T."/>
            <person name="Ochoa-Leyva A."/>
            <person name="Jose M.V."/>
            <person name="Sciutto E."/>
            <person name="Landa A."/>
            <person name="Jimenez L."/>
            <person name="Valdes V."/>
            <person name="Carrero J.C."/>
            <person name="Larralde C."/>
            <person name="Morales-Montor J."/>
            <person name="Limon-Lason J."/>
            <person name="Soberon X."/>
            <person name="Laclette J.P."/>
        </authorList>
    </citation>
    <scope>NUCLEOTIDE SEQUENCE [LARGE SCALE GENOMIC DNA]</scope>
</reference>
<reference evidence="2" key="2">
    <citation type="submission" date="2014-06" db="EMBL/GenBank/DDBJ databases">
        <authorList>
            <person name="Aslett M."/>
        </authorList>
    </citation>
    <scope>NUCLEOTIDE SEQUENCE</scope>
</reference>
<dbReference type="AlphaFoldDB" id="A0A068WD15"/>
<feature type="compositionally biased region" description="Basic and acidic residues" evidence="1">
    <location>
        <begin position="51"/>
        <end position="68"/>
    </location>
</feature>
<feature type="region of interest" description="Disordered" evidence="1">
    <location>
        <begin position="161"/>
        <end position="208"/>
    </location>
</feature>
<dbReference type="EMBL" id="LK028576">
    <property type="protein sequence ID" value="CDS16269.1"/>
    <property type="molecule type" value="Genomic_DNA"/>
</dbReference>
<protein>
    <submittedName>
        <fullName evidence="2 4">Expressed conserved protein</fullName>
    </submittedName>
</protein>
<dbReference type="SUPFAM" id="SSF57959">
    <property type="entry name" value="Leucine zipper domain"/>
    <property type="match status" value="1"/>
</dbReference>
<evidence type="ECO:0000256" key="1">
    <source>
        <dbReference type="SAM" id="MobiDB-lite"/>
    </source>
</evidence>
<dbReference type="Proteomes" id="UP000492820">
    <property type="component" value="Unassembled WGS sequence"/>
</dbReference>
<evidence type="ECO:0000313" key="2">
    <source>
        <dbReference type="EMBL" id="CDS16269.1"/>
    </source>
</evidence>
<evidence type="ECO:0000313" key="3">
    <source>
        <dbReference type="Proteomes" id="UP000492820"/>
    </source>
</evidence>